<dbReference type="Gene3D" id="3.30.450.40">
    <property type="match status" value="1"/>
</dbReference>
<evidence type="ECO:0000256" key="3">
    <source>
        <dbReference type="ARBA" id="ARBA00023163"/>
    </source>
</evidence>
<dbReference type="EMBL" id="FNRY01000001">
    <property type="protein sequence ID" value="SEB82149.1"/>
    <property type="molecule type" value="Genomic_DNA"/>
</dbReference>
<dbReference type="RefSeq" id="WP_245723594.1">
    <property type="nucleotide sequence ID" value="NZ_FNRY01000001.1"/>
</dbReference>
<sequence>MAVESKVPAADASLRVLSYLARQRGPVAAATIARSLDLPRSSVYQLLRVMRQHGYVVHLPEERRWGLGVAAFELSGGYARHEPLSLLGRPLLAGLVDELGESAHLAVLHGRDVLYIVEERAPRRPHLVSDVGVRLPAPLAATGRAMLARLPRHQVRALFPDRSAFVDRTGTGPTRYSELRSLLDETTRVGHATEDGEITRGLASVGVAVLDHVGWPAASIAVTFEQGTREADDLVERIGAAAAELSRRISGRTRRVGDGLSP</sequence>
<evidence type="ECO:0000259" key="4">
    <source>
        <dbReference type="PROSITE" id="PS51077"/>
    </source>
</evidence>
<dbReference type="SMART" id="SM00346">
    <property type="entry name" value="HTH_ICLR"/>
    <property type="match status" value="1"/>
</dbReference>
<dbReference type="GO" id="GO:0003700">
    <property type="term" value="F:DNA-binding transcription factor activity"/>
    <property type="evidence" value="ECO:0007669"/>
    <property type="project" value="TreeGrafter"/>
</dbReference>
<reference evidence="6 7" key="1">
    <citation type="submission" date="2016-10" db="EMBL/GenBank/DDBJ databases">
        <authorList>
            <person name="de Groot N.N."/>
        </authorList>
    </citation>
    <scope>NUCLEOTIDE SEQUENCE [LARGE SCALE GENOMIC DNA]</scope>
    <source>
        <strain evidence="6 7">DSM 21799</strain>
    </source>
</reference>
<dbReference type="STRING" id="640635.SAMN04489806_1866"/>
<keyword evidence="1" id="KW-0805">Transcription regulation</keyword>
<evidence type="ECO:0000313" key="7">
    <source>
        <dbReference type="Proteomes" id="UP000199183"/>
    </source>
</evidence>
<evidence type="ECO:0000259" key="5">
    <source>
        <dbReference type="PROSITE" id="PS51078"/>
    </source>
</evidence>
<keyword evidence="7" id="KW-1185">Reference proteome</keyword>
<dbReference type="SUPFAM" id="SSF46785">
    <property type="entry name" value="Winged helix' DNA-binding domain"/>
    <property type="match status" value="1"/>
</dbReference>
<name>A0A1H4MGK9_9MICO</name>
<proteinExistence type="predicted"/>
<dbReference type="InterPro" id="IPR036390">
    <property type="entry name" value="WH_DNA-bd_sf"/>
</dbReference>
<dbReference type="InterPro" id="IPR029016">
    <property type="entry name" value="GAF-like_dom_sf"/>
</dbReference>
<evidence type="ECO:0000256" key="1">
    <source>
        <dbReference type="ARBA" id="ARBA00023015"/>
    </source>
</evidence>
<gene>
    <name evidence="6" type="ORF">SAMN04489806_1866</name>
</gene>
<dbReference type="PANTHER" id="PTHR30136:SF24">
    <property type="entry name" value="HTH-TYPE TRANSCRIPTIONAL REPRESSOR ALLR"/>
    <property type="match status" value="1"/>
</dbReference>
<dbReference type="InterPro" id="IPR005471">
    <property type="entry name" value="Tscrpt_reg_IclR_N"/>
</dbReference>
<dbReference type="AlphaFoldDB" id="A0A1H4MGK9"/>
<evidence type="ECO:0000313" key="6">
    <source>
        <dbReference type="EMBL" id="SEB82149.1"/>
    </source>
</evidence>
<keyword evidence="3" id="KW-0804">Transcription</keyword>
<protein>
    <submittedName>
        <fullName evidence="6">DNA-binding transcriptional regulator, IclR family</fullName>
    </submittedName>
</protein>
<dbReference type="GO" id="GO:0003677">
    <property type="term" value="F:DNA binding"/>
    <property type="evidence" value="ECO:0007669"/>
    <property type="project" value="UniProtKB-KW"/>
</dbReference>
<evidence type="ECO:0000256" key="2">
    <source>
        <dbReference type="ARBA" id="ARBA00023125"/>
    </source>
</evidence>
<dbReference type="InterPro" id="IPR014757">
    <property type="entry name" value="Tscrpt_reg_IclR_C"/>
</dbReference>
<dbReference type="Proteomes" id="UP000199183">
    <property type="component" value="Unassembled WGS sequence"/>
</dbReference>
<dbReference type="GO" id="GO:0045892">
    <property type="term" value="P:negative regulation of DNA-templated transcription"/>
    <property type="evidence" value="ECO:0007669"/>
    <property type="project" value="TreeGrafter"/>
</dbReference>
<dbReference type="PANTHER" id="PTHR30136">
    <property type="entry name" value="HELIX-TURN-HELIX TRANSCRIPTIONAL REGULATOR, ICLR FAMILY"/>
    <property type="match status" value="1"/>
</dbReference>
<dbReference type="InterPro" id="IPR050707">
    <property type="entry name" value="HTH_MetabolicPath_Reg"/>
</dbReference>
<dbReference type="PROSITE" id="PS51078">
    <property type="entry name" value="ICLR_ED"/>
    <property type="match status" value="1"/>
</dbReference>
<dbReference type="SUPFAM" id="SSF55781">
    <property type="entry name" value="GAF domain-like"/>
    <property type="match status" value="1"/>
</dbReference>
<feature type="domain" description="IclR-ED" evidence="5">
    <location>
        <begin position="70"/>
        <end position="251"/>
    </location>
</feature>
<dbReference type="Pfam" id="PF01614">
    <property type="entry name" value="IclR_C"/>
    <property type="match status" value="1"/>
</dbReference>
<dbReference type="Gene3D" id="1.10.10.10">
    <property type="entry name" value="Winged helix-like DNA-binding domain superfamily/Winged helix DNA-binding domain"/>
    <property type="match status" value="1"/>
</dbReference>
<dbReference type="InterPro" id="IPR036388">
    <property type="entry name" value="WH-like_DNA-bd_sf"/>
</dbReference>
<dbReference type="PROSITE" id="PS51077">
    <property type="entry name" value="HTH_ICLR"/>
    <property type="match status" value="1"/>
</dbReference>
<feature type="domain" description="HTH iclR-type" evidence="4">
    <location>
        <begin position="7"/>
        <end position="69"/>
    </location>
</feature>
<dbReference type="Pfam" id="PF09339">
    <property type="entry name" value="HTH_IclR"/>
    <property type="match status" value="1"/>
</dbReference>
<organism evidence="6 7">
    <name type="scientific">Paramicrobacterium humi</name>
    <dbReference type="NCBI Taxonomy" id="640635"/>
    <lineage>
        <taxon>Bacteria</taxon>
        <taxon>Bacillati</taxon>
        <taxon>Actinomycetota</taxon>
        <taxon>Actinomycetes</taxon>
        <taxon>Micrococcales</taxon>
        <taxon>Microbacteriaceae</taxon>
        <taxon>Paramicrobacterium</taxon>
    </lineage>
</organism>
<keyword evidence="2 6" id="KW-0238">DNA-binding</keyword>
<accession>A0A1H4MGK9</accession>